<evidence type="ECO:0000313" key="1">
    <source>
        <dbReference type="EMBL" id="EAK3904440.1"/>
    </source>
</evidence>
<gene>
    <name evidence="1" type="ORF">CW563_10215</name>
</gene>
<dbReference type="EMBL" id="AACFVE010000348">
    <property type="protein sequence ID" value="EAK3904440.1"/>
    <property type="molecule type" value="Genomic_DNA"/>
</dbReference>
<organism evidence="1">
    <name type="scientific">Campylobacter jejuni</name>
    <dbReference type="NCBI Taxonomy" id="197"/>
    <lineage>
        <taxon>Bacteria</taxon>
        <taxon>Pseudomonadati</taxon>
        <taxon>Campylobacterota</taxon>
        <taxon>Epsilonproteobacteria</taxon>
        <taxon>Campylobacterales</taxon>
        <taxon>Campylobacteraceae</taxon>
        <taxon>Campylobacter</taxon>
    </lineage>
</organism>
<dbReference type="AlphaFoldDB" id="A0A5T0UJE3"/>
<proteinExistence type="predicted"/>
<accession>A0A5T0UJE3</accession>
<comment type="caution">
    <text evidence="1">The sequence shown here is derived from an EMBL/GenBank/DDBJ whole genome shotgun (WGS) entry which is preliminary data.</text>
</comment>
<name>A0A5T0UJE3_CAMJU</name>
<sequence length="78" mass="9087">MQKKRVILILIAIFLVLAGIGGTKKVVEMRQEAQKERQIEFLKRNKDIIINKAFMVDGKLDVKDIDFYWDTVQVEYSG</sequence>
<protein>
    <submittedName>
        <fullName evidence="1">Uncharacterized protein</fullName>
    </submittedName>
</protein>
<feature type="non-terminal residue" evidence="1">
    <location>
        <position position="78"/>
    </location>
</feature>
<reference evidence="1" key="1">
    <citation type="submission" date="2018-06" db="EMBL/GenBank/DDBJ databases">
        <authorList>
            <consortium name="PulseNet: The National Subtyping Network for Foodborne Disease Surveillance"/>
            <person name="Tarr C.L."/>
            <person name="Trees E."/>
            <person name="Katz L.S."/>
            <person name="Carleton-Romer H.A."/>
            <person name="Stroika S."/>
            <person name="Kucerova Z."/>
            <person name="Roache K.F."/>
            <person name="Sabol A.L."/>
            <person name="Besser J."/>
            <person name="Gerner-Smidt P."/>
        </authorList>
    </citation>
    <scope>NUCLEOTIDE SEQUENCE</scope>
    <source>
        <strain evidence="1">PNUSAC003301</strain>
    </source>
</reference>